<dbReference type="InterPro" id="IPR036249">
    <property type="entry name" value="Thioredoxin-like_sf"/>
</dbReference>
<reference evidence="5 6" key="1">
    <citation type="journal article" date="2014" name="Antonie Van Leeuwenhoek">
        <title>Hyphomonas beringensis sp. nov. and Hyphomonas chukchiensis sp. nov., isolated from surface seawater of the Bering Sea and Chukchi Sea.</title>
        <authorList>
            <person name="Li C."/>
            <person name="Lai Q."/>
            <person name="Li G."/>
            <person name="Dong C."/>
            <person name="Wang J."/>
            <person name="Liao Y."/>
            <person name="Shao Z."/>
        </authorList>
    </citation>
    <scope>NUCLEOTIDE SEQUENCE [LARGE SCALE GENOMIC DNA]</scope>
    <source>
        <strain evidence="5 6">22II1-22F38</strain>
    </source>
</reference>
<dbReference type="PROSITE" id="PS51352">
    <property type="entry name" value="THIOREDOXIN_2"/>
    <property type="match status" value="1"/>
</dbReference>
<evidence type="ECO:0000256" key="2">
    <source>
        <dbReference type="ARBA" id="ARBA00022748"/>
    </source>
</evidence>
<evidence type="ECO:0000313" key="5">
    <source>
        <dbReference type="EMBL" id="KCZ65293.1"/>
    </source>
</evidence>
<dbReference type="Pfam" id="PF08534">
    <property type="entry name" value="Redoxin"/>
    <property type="match status" value="1"/>
</dbReference>
<evidence type="ECO:0000313" key="6">
    <source>
        <dbReference type="Proteomes" id="UP000024547"/>
    </source>
</evidence>
<dbReference type="OrthoDB" id="9799347at2"/>
<dbReference type="InterPro" id="IPR050553">
    <property type="entry name" value="Thioredoxin_ResA/DsbE_sf"/>
</dbReference>
<dbReference type="PANTHER" id="PTHR42852">
    <property type="entry name" value="THIOL:DISULFIDE INTERCHANGE PROTEIN DSBE"/>
    <property type="match status" value="1"/>
</dbReference>
<comment type="subcellular location">
    <subcellularLocation>
        <location evidence="1">Cell envelope</location>
    </subcellularLocation>
</comment>
<dbReference type="GO" id="GO:0015036">
    <property type="term" value="F:disulfide oxidoreductase activity"/>
    <property type="evidence" value="ECO:0007669"/>
    <property type="project" value="UniProtKB-ARBA"/>
</dbReference>
<evidence type="ECO:0000256" key="3">
    <source>
        <dbReference type="ARBA" id="ARBA00023284"/>
    </source>
</evidence>
<dbReference type="GO" id="GO:0030313">
    <property type="term" value="C:cell envelope"/>
    <property type="evidence" value="ECO:0007669"/>
    <property type="project" value="UniProtKB-SubCell"/>
</dbReference>
<dbReference type="RefSeq" id="WP_035547739.1">
    <property type="nucleotide sequence ID" value="NZ_AWFH01000001.1"/>
</dbReference>
<keyword evidence="2" id="KW-0201">Cytochrome c-type biogenesis</keyword>
<dbReference type="eggNOG" id="COG0526">
    <property type="taxonomic scope" value="Bacteria"/>
</dbReference>
<name>A0A059ECC3_9PROT</name>
<organism evidence="5 6">
    <name type="scientific">Hyphomonas atlantica</name>
    <dbReference type="NCBI Taxonomy" id="1280948"/>
    <lineage>
        <taxon>Bacteria</taxon>
        <taxon>Pseudomonadati</taxon>
        <taxon>Pseudomonadota</taxon>
        <taxon>Alphaproteobacteria</taxon>
        <taxon>Hyphomonadales</taxon>
        <taxon>Hyphomonadaceae</taxon>
        <taxon>Hyphomonas</taxon>
    </lineage>
</organism>
<gene>
    <name evidence="5" type="ORF">HY36_02600</name>
</gene>
<dbReference type="EMBL" id="AWFH01000001">
    <property type="protein sequence ID" value="KCZ65293.1"/>
    <property type="molecule type" value="Genomic_DNA"/>
</dbReference>
<dbReference type="PROSITE" id="PS00194">
    <property type="entry name" value="THIOREDOXIN_1"/>
    <property type="match status" value="1"/>
</dbReference>
<sequence>MTRLAYIALFLVGLIAIVYALMSAGSGKASDNRLEAFARGEIEKLDFSKAGTPAASSPFYRQDGTPVTLQAYQGKVVLVNFWATWCAPCEKEMPSLGALQTARGGDRFEVVAISVDSEEDRDYAAQRLGELGASNITFHIATPEQYEIVYDSGAQGFPTTILYDEAGLEIARLAGDADWSSIEAVGFIDALLKD</sequence>
<keyword evidence="6" id="KW-1185">Reference proteome</keyword>
<dbReference type="PATRIC" id="fig|1280948.3.peg.515"/>
<dbReference type="InterPro" id="IPR017937">
    <property type="entry name" value="Thioredoxin_CS"/>
</dbReference>
<dbReference type="SUPFAM" id="SSF52833">
    <property type="entry name" value="Thioredoxin-like"/>
    <property type="match status" value="1"/>
</dbReference>
<dbReference type="GO" id="GO:0017004">
    <property type="term" value="P:cytochrome complex assembly"/>
    <property type="evidence" value="ECO:0007669"/>
    <property type="project" value="UniProtKB-KW"/>
</dbReference>
<protein>
    <recommendedName>
        <fullName evidence="4">Thioredoxin domain-containing protein</fullName>
    </recommendedName>
</protein>
<feature type="domain" description="Thioredoxin" evidence="4">
    <location>
        <begin position="48"/>
        <end position="193"/>
    </location>
</feature>
<evidence type="ECO:0000259" key="4">
    <source>
        <dbReference type="PROSITE" id="PS51352"/>
    </source>
</evidence>
<evidence type="ECO:0000256" key="1">
    <source>
        <dbReference type="ARBA" id="ARBA00004196"/>
    </source>
</evidence>
<accession>A0A059ECC3</accession>
<dbReference type="Gene3D" id="3.40.30.10">
    <property type="entry name" value="Glutaredoxin"/>
    <property type="match status" value="1"/>
</dbReference>
<dbReference type="Proteomes" id="UP000024547">
    <property type="component" value="Unassembled WGS sequence"/>
</dbReference>
<dbReference type="InterPro" id="IPR013766">
    <property type="entry name" value="Thioredoxin_domain"/>
</dbReference>
<dbReference type="PANTHER" id="PTHR42852:SF13">
    <property type="entry name" value="PROTEIN DIPZ"/>
    <property type="match status" value="1"/>
</dbReference>
<keyword evidence="3" id="KW-0676">Redox-active center</keyword>
<dbReference type="CDD" id="cd02966">
    <property type="entry name" value="TlpA_like_family"/>
    <property type="match status" value="1"/>
</dbReference>
<dbReference type="InterPro" id="IPR013740">
    <property type="entry name" value="Redoxin"/>
</dbReference>
<comment type="caution">
    <text evidence="5">The sequence shown here is derived from an EMBL/GenBank/DDBJ whole genome shotgun (WGS) entry which is preliminary data.</text>
</comment>
<dbReference type="AlphaFoldDB" id="A0A059ECC3"/>
<dbReference type="STRING" id="1280948.HY36_02600"/>
<proteinExistence type="predicted"/>